<evidence type="ECO:0000313" key="11">
    <source>
        <dbReference type="Proteomes" id="UP001597169"/>
    </source>
</evidence>
<dbReference type="Pfam" id="PF00072">
    <property type="entry name" value="Response_reg"/>
    <property type="match status" value="1"/>
</dbReference>
<evidence type="ECO:0000256" key="1">
    <source>
        <dbReference type="ARBA" id="ARBA00022553"/>
    </source>
</evidence>
<evidence type="ECO:0000259" key="9">
    <source>
        <dbReference type="PROSITE" id="PS51755"/>
    </source>
</evidence>
<evidence type="ECO:0000256" key="6">
    <source>
        <dbReference type="PROSITE-ProRule" id="PRU00169"/>
    </source>
</evidence>
<dbReference type="InterPro" id="IPR001867">
    <property type="entry name" value="OmpR/PhoB-type_DNA-bd"/>
</dbReference>
<dbReference type="InterPro" id="IPR036388">
    <property type="entry name" value="WH-like_DNA-bd_sf"/>
</dbReference>
<dbReference type="EMBL" id="JBHTKX010000004">
    <property type="protein sequence ID" value="MFD1130655.1"/>
    <property type="molecule type" value="Genomic_DNA"/>
</dbReference>
<evidence type="ECO:0000256" key="2">
    <source>
        <dbReference type="ARBA" id="ARBA00023012"/>
    </source>
</evidence>
<feature type="domain" description="OmpR/PhoB-type" evidence="9">
    <location>
        <begin position="128"/>
        <end position="229"/>
    </location>
</feature>
<evidence type="ECO:0000256" key="7">
    <source>
        <dbReference type="PROSITE-ProRule" id="PRU01091"/>
    </source>
</evidence>
<evidence type="ECO:0000256" key="4">
    <source>
        <dbReference type="ARBA" id="ARBA00023125"/>
    </source>
</evidence>
<protein>
    <submittedName>
        <fullName evidence="10">Response regulator transcription factor</fullName>
    </submittedName>
</protein>
<dbReference type="Gene3D" id="1.10.10.10">
    <property type="entry name" value="Winged helix-like DNA-binding domain superfamily/Winged helix DNA-binding domain"/>
    <property type="match status" value="1"/>
</dbReference>
<dbReference type="SUPFAM" id="SSF52172">
    <property type="entry name" value="CheY-like"/>
    <property type="match status" value="1"/>
</dbReference>
<dbReference type="PANTHER" id="PTHR48111">
    <property type="entry name" value="REGULATOR OF RPOS"/>
    <property type="match status" value="1"/>
</dbReference>
<dbReference type="PROSITE" id="PS50110">
    <property type="entry name" value="RESPONSE_REGULATORY"/>
    <property type="match status" value="1"/>
</dbReference>
<organism evidence="10 11">
    <name type="scientific">Paenibacillus provencensis</name>
    <dbReference type="NCBI Taxonomy" id="441151"/>
    <lineage>
        <taxon>Bacteria</taxon>
        <taxon>Bacillati</taxon>
        <taxon>Bacillota</taxon>
        <taxon>Bacilli</taxon>
        <taxon>Bacillales</taxon>
        <taxon>Paenibacillaceae</taxon>
        <taxon>Paenibacillus</taxon>
    </lineage>
</organism>
<evidence type="ECO:0000259" key="8">
    <source>
        <dbReference type="PROSITE" id="PS50110"/>
    </source>
</evidence>
<accession>A0ABW3PZN2</accession>
<dbReference type="InterPro" id="IPR001789">
    <property type="entry name" value="Sig_transdc_resp-reg_receiver"/>
</dbReference>
<dbReference type="Gene3D" id="6.10.250.690">
    <property type="match status" value="1"/>
</dbReference>
<dbReference type="PANTHER" id="PTHR48111:SF1">
    <property type="entry name" value="TWO-COMPONENT RESPONSE REGULATOR ORR33"/>
    <property type="match status" value="1"/>
</dbReference>
<reference evidence="11" key="1">
    <citation type="journal article" date="2019" name="Int. J. Syst. Evol. Microbiol.">
        <title>The Global Catalogue of Microorganisms (GCM) 10K type strain sequencing project: providing services to taxonomists for standard genome sequencing and annotation.</title>
        <authorList>
            <consortium name="The Broad Institute Genomics Platform"/>
            <consortium name="The Broad Institute Genome Sequencing Center for Infectious Disease"/>
            <person name="Wu L."/>
            <person name="Ma J."/>
        </authorList>
    </citation>
    <scope>NUCLEOTIDE SEQUENCE [LARGE SCALE GENOMIC DNA]</scope>
    <source>
        <strain evidence="11">CCUG 53519</strain>
    </source>
</reference>
<dbReference type="SMART" id="SM00448">
    <property type="entry name" value="REC"/>
    <property type="match status" value="1"/>
</dbReference>
<keyword evidence="2" id="KW-0902">Two-component regulatory system</keyword>
<dbReference type="SMART" id="SM00862">
    <property type="entry name" value="Trans_reg_C"/>
    <property type="match status" value="1"/>
</dbReference>
<name>A0ABW3PZN2_9BACL</name>
<feature type="modified residue" description="4-aspartylphosphate" evidence="6">
    <location>
        <position position="51"/>
    </location>
</feature>
<evidence type="ECO:0000256" key="3">
    <source>
        <dbReference type="ARBA" id="ARBA00023015"/>
    </source>
</evidence>
<keyword evidence="3" id="KW-0805">Transcription regulation</keyword>
<dbReference type="CDD" id="cd17574">
    <property type="entry name" value="REC_OmpR"/>
    <property type="match status" value="1"/>
</dbReference>
<comment type="caution">
    <text evidence="10">The sequence shown here is derived from an EMBL/GenBank/DDBJ whole genome shotgun (WGS) entry which is preliminary data.</text>
</comment>
<dbReference type="PROSITE" id="PS51755">
    <property type="entry name" value="OMPR_PHOB"/>
    <property type="match status" value="1"/>
</dbReference>
<sequence>MKKVLIVEDEKYMLNLLRIHLEPLYTIVEALDGAAAIELLRDFSYDLIILDIMLPYFNGWEICETVRRKSDTPILMLTARSDINDRVKGLELGADDYMIKPFDFEELKARVMALLRRSQPKDNILHEPEVITLYNDILRIHIESREVFIHNRLIELTGKEFSLLSKLASSPMRVFTRELLLDHIWENYESRDLRLVDTHIKNIRMKLKQIEKNMKFIQTVWGVGYKMSSKEGG</sequence>
<keyword evidence="1 6" id="KW-0597">Phosphoprotein</keyword>
<keyword evidence="4 7" id="KW-0238">DNA-binding</keyword>
<dbReference type="InterPro" id="IPR039420">
    <property type="entry name" value="WalR-like"/>
</dbReference>
<dbReference type="SUPFAM" id="SSF46894">
    <property type="entry name" value="C-terminal effector domain of the bipartite response regulators"/>
    <property type="match status" value="1"/>
</dbReference>
<dbReference type="Gene3D" id="3.40.50.2300">
    <property type="match status" value="1"/>
</dbReference>
<feature type="domain" description="Response regulatory" evidence="8">
    <location>
        <begin position="3"/>
        <end position="115"/>
    </location>
</feature>
<feature type="DNA-binding region" description="OmpR/PhoB-type" evidence="7">
    <location>
        <begin position="128"/>
        <end position="229"/>
    </location>
</feature>
<dbReference type="Pfam" id="PF00486">
    <property type="entry name" value="Trans_reg_C"/>
    <property type="match status" value="1"/>
</dbReference>
<evidence type="ECO:0000313" key="10">
    <source>
        <dbReference type="EMBL" id="MFD1130655.1"/>
    </source>
</evidence>
<proteinExistence type="predicted"/>
<evidence type="ECO:0000256" key="5">
    <source>
        <dbReference type="ARBA" id="ARBA00023163"/>
    </source>
</evidence>
<dbReference type="Proteomes" id="UP001597169">
    <property type="component" value="Unassembled WGS sequence"/>
</dbReference>
<keyword evidence="5" id="KW-0804">Transcription</keyword>
<dbReference type="RefSeq" id="WP_090727209.1">
    <property type="nucleotide sequence ID" value="NZ_JBHTKX010000004.1"/>
</dbReference>
<dbReference type="CDD" id="cd00383">
    <property type="entry name" value="trans_reg_C"/>
    <property type="match status" value="1"/>
</dbReference>
<dbReference type="InterPro" id="IPR016032">
    <property type="entry name" value="Sig_transdc_resp-reg_C-effctor"/>
</dbReference>
<dbReference type="InterPro" id="IPR011006">
    <property type="entry name" value="CheY-like_superfamily"/>
</dbReference>
<keyword evidence="11" id="KW-1185">Reference proteome</keyword>
<gene>
    <name evidence="10" type="ORF">ACFQ3J_21155</name>
</gene>